<evidence type="ECO:0008006" key="4">
    <source>
        <dbReference type="Google" id="ProtNLM"/>
    </source>
</evidence>
<proteinExistence type="predicted"/>
<evidence type="ECO:0000256" key="1">
    <source>
        <dbReference type="SAM" id="SignalP"/>
    </source>
</evidence>
<evidence type="ECO:0000313" key="2">
    <source>
        <dbReference type="EMBL" id="QGZ93852.1"/>
    </source>
</evidence>
<dbReference type="InterPro" id="IPR058248">
    <property type="entry name" value="Lxx211020-like"/>
</dbReference>
<dbReference type="RefSeq" id="WP_158764839.1">
    <property type="nucleotide sequence ID" value="NZ_CP047045.1"/>
</dbReference>
<dbReference type="KEGG" id="tsv:DSM104635_00666"/>
<dbReference type="AlphaFoldDB" id="A0A6I6MQM0"/>
<protein>
    <recommendedName>
        <fullName evidence="4">Copper chaperone PCu(A)C</fullName>
    </recommendedName>
</protein>
<feature type="signal peptide" evidence="1">
    <location>
        <begin position="1"/>
        <end position="23"/>
    </location>
</feature>
<reference evidence="3" key="1">
    <citation type="submission" date="2019-12" db="EMBL/GenBank/DDBJ databases">
        <title>Complete genome of Terracaulis silvestris 0127_4.</title>
        <authorList>
            <person name="Vieira S."/>
            <person name="Riedel T."/>
            <person name="Sproer C."/>
            <person name="Pascual J."/>
            <person name="Boedeker C."/>
            <person name="Overmann J."/>
        </authorList>
    </citation>
    <scope>NUCLEOTIDE SEQUENCE [LARGE SCALE GENOMIC DNA]</scope>
    <source>
        <strain evidence="3">0127_4</strain>
    </source>
</reference>
<evidence type="ECO:0000313" key="3">
    <source>
        <dbReference type="Proteomes" id="UP000431269"/>
    </source>
</evidence>
<dbReference type="Pfam" id="PF04314">
    <property type="entry name" value="PCuAC"/>
    <property type="match status" value="1"/>
</dbReference>
<organism evidence="2 3">
    <name type="scientific">Terricaulis silvestris</name>
    <dbReference type="NCBI Taxonomy" id="2686094"/>
    <lineage>
        <taxon>Bacteria</taxon>
        <taxon>Pseudomonadati</taxon>
        <taxon>Pseudomonadota</taxon>
        <taxon>Alphaproteobacteria</taxon>
        <taxon>Caulobacterales</taxon>
        <taxon>Caulobacteraceae</taxon>
        <taxon>Terricaulis</taxon>
    </lineage>
</organism>
<dbReference type="PANTHER" id="PTHR36302">
    <property type="entry name" value="BLR7088 PROTEIN"/>
    <property type="match status" value="1"/>
</dbReference>
<keyword evidence="3" id="KW-1185">Reference proteome</keyword>
<dbReference type="EMBL" id="CP047045">
    <property type="protein sequence ID" value="QGZ93852.1"/>
    <property type="molecule type" value="Genomic_DNA"/>
</dbReference>
<keyword evidence="1" id="KW-0732">Signal</keyword>
<accession>A0A6I6MQM0</accession>
<dbReference type="Gene3D" id="2.60.40.1890">
    <property type="entry name" value="PCu(A)C copper chaperone"/>
    <property type="match status" value="1"/>
</dbReference>
<dbReference type="SUPFAM" id="SSF110087">
    <property type="entry name" value="DR1885-like metal-binding protein"/>
    <property type="match status" value="1"/>
</dbReference>
<name>A0A6I6MQM0_9CAUL</name>
<dbReference type="PROSITE" id="PS51257">
    <property type="entry name" value="PROKAR_LIPOPROTEIN"/>
    <property type="match status" value="1"/>
</dbReference>
<dbReference type="InterPro" id="IPR007410">
    <property type="entry name" value="LpqE-like"/>
</dbReference>
<dbReference type="Proteomes" id="UP000431269">
    <property type="component" value="Chromosome"/>
</dbReference>
<dbReference type="PANTHER" id="PTHR36302:SF1">
    <property type="entry name" value="COPPER CHAPERONE PCU(A)C"/>
    <property type="match status" value="1"/>
</dbReference>
<feature type="chain" id="PRO_5026242829" description="Copper chaperone PCu(A)C" evidence="1">
    <location>
        <begin position="24"/>
        <end position="159"/>
    </location>
</feature>
<dbReference type="InterPro" id="IPR036182">
    <property type="entry name" value="PCuAC_sf"/>
</dbReference>
<sequence length="159" mass="16677">MRAFFCVLIVSMAAACGAPQQPAEEATTEQISSMRLQVLDTWASPTLGGVDVSAGYLTIANDGDSADQLVSASSARAARVEIHEMTMDGAVMQMRSIAALPIGPGERIELAPGGRHLMFFGVTQPFAAGEEIPVQLTFEHAGVMDIALPVRAGATHGQH</sequence>
<gene>
    <name evidence="2" type="ORF">DSM104635_00666</name>
</gene>